<feature type="domain" description="RNA polymerase sigma factor 70 region 4 type 2" evidence="7">
    <location>
        <begin position="114"/>
        <end position="165"/>
    </location>
</feature>
<dbReference type="SUPFAM" id="SSF88946">
    <property type="entry name" value="Sigma2 domain of RNA polymerase sigma factors"/>
    <property type="match status" value="1"/>
</dbReference>
<organism evidence="8 9">
    <name type="scientific">Natronospira proteinivora</name>
    <dbReference type="NCBI Taxonomy" id="1807133"/>
    <lineage>
        <taxon>Bacteria</taxon>
        <taxon>Pseudomonadati</taxon>
        <taxon>Pseudomonadota</taxon>
        <taxon>Gammaproteobacteria</taxon>
        <taxon>Natronospirales</taxon>
        <taxon>Natronospiraceae</taxon>
        <taxon>Natronospira</taxon>
    </lineage>
</organism>
<keyword evidence="4" id="KW-0238">DNA-binding</keyword>
<dbReference type="EMBL" id="JALJYF010000002">
    <property type="protein sequence ID" value="MCP1727642.1"/>
    <property type="molecule type" value="Genomic_DNA"/>
</dbReference>
<evidence type="ECO:0000256" key="3">
    <source>
        <dbReference type="ARBA" id="ARBA00023082"/>
    </source>
</evidence>
<keyword evidence="9" id="KW-1185">Reference proteome</keyword>
<dbReference type="Pfam" id="PF08281">
    <property type="entry name" value="Sigma70_r4_2"/>
    <property type="match status" value="1"/>
</dbReference>
<dbReference type="InterPro" id="IPR007627">
    <property type="entry name" value="RNA_pol_sigma70_r2"/>
</dbReference>
<evidence type="ECO:0000313" key="9">
    <source>
        <dbReference type="Proteomes" id="UP001523550"/>
    </source>
</evidence>
<dbReference type="InterPro" id="IPR039425">
    <property type="entry name" value="RNA_pol_sigma-70-like"/>
</dbReference>
<proteinExistence type="inferred from homology"/>
<dbReference type="InterPro" id="IPR013324">
    <property type="entry name" value="RNA_pol_sigma_r3/r4-like"/>
</dbReference>
<keyword evidence="2" id="KW-0805">Transcription regulation</keyword>
<accession>A0ABT1GCI0</accession>
<protein>
    <submittedName>
        <fullName evidence="8">RNA polymerase sigma-70 factor (ECF subfamily)</fullName>
    </submittedName>
</protein>
<comment type="caution">
    <text evidence="8">The sequence shown here is derived from an EMBL/GenBank/DDBJ whole genome shotgun (WGS) entry which is preliminary data.</text>
</comment>
<dbReference type="PANTHER" id="PTHR43133:SF8">
    <property type="entry name" value="RNA POLYMERASE SIGMA FACTOR HI_1459-RELATED"/>
    <property type="match status" value="1"/>
</dbReference>
<dbReference type="NCBIfam" id="TIGR02937">
    <property type="entry name" value="sigma70-ECF"/>
    <property type="match status" value="1"/>
</dbReference>
<dbReference type="PANTHER" id="PTHR43133">
    <property type="entry name" value="RNA POLYMERASE ECF-TYPE SIGMA FACTO"/>
    <property type="match status" value="1"/>
</dbReference>
<dbReference type="InterPro" id="IPR036388">
    <property type="entry name" value="WH-like_DNA-bd_sf"/>
</dbReference>
<comment type="similarity">
    <text evidence="1">Belongs to the sigma-70 factor family. ECF subfamily.</text>
</comment>
<dbReference type="InterPro" id="IPR014284">
    <property type="entry name" value="RNA_pol_sigma-70_dom"/>
</dbReference>
<sequence>MSANPSLHIQRDKAAGDALAAAYPLFRKRLLGFLRRKLAEPAVAEDLLHDVFLKALDALQRGARPDNLAAWLQTIAAHALSDHYRRARPTEALPETLADRGPERSQAEREMAECLRPFIEGLPAKYRLVMSTTVLEGKTGAELSRELGFTPSAIKSRAARGRAMLHDAILECCHVEAKASGEIEEYRRR</sequence>
<evidence type="ECO:0000259" key="7">
    <source>
        <dbReference type="Pfam" id="PF08281"/>
    </source>
</evidence>
<evidence type="ECO:0000256" key="2">
    <source>
        <dbReference type="ARBA" id="ARBA00023015"/>
    </source>
</evidence>
<dbReference type="Pfam" id="PF04542">
    <property type="entry name" value="Sigma70_r2"/>
    <property type="match status" value="1"/>
</dbReference>
<dbReference type="InterPro" id="IPR013249">
    <property type="entry name" value="RNA_pol_sigma70_r4_t2"/>
</dbReference>
<keyword evidence="3" id="KW-0731">Sigma factor</keyword>
<reference evidence="8 9" key="1">
    <citation type="submission" date="2022-03" db="EMBL/GenBank/DDBJ databases">
        <title>Genomic Encyclopedia of Type Strains, Phase III (KMG-III): the genomes of soil and plant-associated and newly described type strains.</title>
        <authorList>
            <person name="Whitman W."/>
        </authorList>
    </citation>
    <scope>NUCLEOTIDE SEQUENCE [LARGE SCALE GENOMIC DNA]</scope>
    <source>
        <strain evidence="8 9">BSker1</strain>
    </source>
</reference>
<evidence type="ECO:0000256" key="1">
    <source>
        <dbReference type="ARBA" id="ARBA00010641"/>
    </source>
</evidence>
<name>A0ABT1GCI0_9GAMM</name>
<dbReference type="Gene3D" id="1.10.1740.10">
    <property type="match status" value="1"/>
</dbReference>
<evidence type="ECO:0000259" key="6">
    <source>
        <dbReference type="Pfam" id="PF04542"/>
    </source>
</evidence>
<feature type="domain" description="RNA polymerase sigma-70 region 2" evidence="6">
    <location>
        <begin position="27"/>
        <end position="88"/>
    </location>
</feature>
<evidence type="ECO:0000256" key="4">
    <source>
        <dbReference type="ARBA" id="ARBA00023125"/>
    </source>
</evidence>
<dbReference type="SUPFAM" id="SSF88659">
    <property type="entry name" value="Sigma3 and sigma4 domains of RNA polymerase sigma factors"/>
    <property type="match status" value="1"/>
</dbReference>
<evidence type="ECO:0000313" key="8">
    <source>
        <dbReference type="EMBL" id="MCP1727642.1"/>
    </source>
</evidence>
<dbReference type="RefSeq" id="WP_253448170.1">
    <property type="nucleotide sequence ID" value="NZ_JALJYF010000002.1"/>
</dbReference>
<gene>
    <name evidence="8" type="ORF">J2T60_001642</name>
</gene>
<dbReference type="InterPro" id="IPR013325">
    <property type="entry name" value="RNA_pol_sigma_r2"/>
</dbReference>
<evidence type="ECO:0000256" key="5">
    <source>
        <dbReference type="ARBA" id="ARBA00023163"/>
    </source>
</evidence>
<dbReference type="Gene3D" id="1.10.10.10">
    <property type="entry name" value="Winged helix-like DNA-binding domain superfamily/Winged helix DNA-binding domain"/>
    <property type="match status" value="1"/>
</dbReference>
<keyword evidence="5" id="KW-0804">Transcription</keyword>
<dbReference type="Proteomes" id="UP001523550">
    <property type="component" value="Unassembled WGS sequence"/>
</dbReference>